<feature type="transmembrane region" description="Helical" evidence="1">
    <location>
        <begin position="235"/>
        <end position="252"/>
    </location>
</feature>
<dbReference type="AlphaFoldDB" id="A0A1E4RJM4"/>
<dbReference type="OrthoDB" id="4022842at2759"/>
<protein>
    <submittedName>
        <fullName evidence="2">Uncharacterized protein</fullName>
    </submittedName>
</protein>
<feature type="transmembrane region" description="Helical" evidence="1">
    <location>
        <begin position="428"/>
        <end position="452"/>
    </location>
</feature>
<dbReference type="GeneID" id="30997064"/>
<keyword evidence="1" id="KW-0812">Transmembrane</keyword>
<gene>
    <name evidence="2" type="ORF">HYPBUDRAFT_161064</name>
</gene>
<dbReference type="RefSeq" id="XP_020076549.1">
    <property type="nucleotide sequence ID" value="XM_020222515.1"/>
</dbReference>
<accession>A0A1E4RJM4</accession>
<feature type="transmembrane region" description="Helical" evidence="1">
    <location>
        <begin position="368"/>
        <end position="388"/>
    </location>
</feature>
<evidence type="ECO:0000313" key="3">
    <source>
        <dbReference type="Proteomes" id="UP000095085"/>
    </source>
</evidence>
<keyword evidence="3" id="KW-1185">Reference proteome</keyword>
<feature type="transmembrane region" description="Helical" evidence="1">
    <location>
        <begin position="272"/>
        <end position="293"/>
    </location>
</feature>
<feature type="transmembrane region" description="Helical" evidence="1">
    <location>
        <begin position="145"/>
        <end position="162"/>
    </location>
</feature>
<keyword evidence="1" id="KW-1133">Transmembrane helix</keyword>
<reference evidence="3" key="1">
    <citation type="submission" date="2016-05" db="EMBL/GenBank/DDBJ databases">
        <title>Comparative genomics of biotechnologically important yeasts.</title>
        <authorList>
            <consortium name="DOE Joint Genome Institute"/>
            <person name="Riley R."/>
            <person name="Haridas S."/>
            <person name="Wolfe K.H."/>
            <person name="Lopes M.R."/>
            <person name="Hittinger C.T."/>
            <person name="Goker M."/>
            <person name="Salamov A."/>
            <person name="Wisecaver J."/>
            <person name="Long T.M."/>
            <person name="Aerts A.L."/>
            <person name="Barry K."/>
            <person name="Choi C."/>
            <person name="Clum A."/>
            <person name="Coughlan A.Y."/>
            <person name="Deshpande S."/>
            <person name="Douglass A.P."/>
            <person name="Hanson S.J."/>
            <person name="Klenk H.-P."/>
            <person name="Labutti K."/>
            <person name="Lapidus A."/>
            <person name="Lindquist E."/>
            <person name="Lipzen A."/>
            <person name="Meier-Kolthoff J.P."/>
            <person name="Ohm R.A."/>
            <person name="Otillar R.P."/>
            <person name="Pangilinan J."/>
            <person name="Peng Y."/>
            <person name="Rokas A."/>
            <person name="Rosa C.A."/>
            <person name="Scheuner C."/>
            <person name="Sibirny A.A."/>
            <person name="Slot J.C."/>
            <person name="Stielow J.B."/>
            <person name="Sun H."/>
            <person name="Kurtzman C.P."/>
            <person name="Blackwell M."/>
            <person name="Grigoriev I.V."/>
            <person name="Jeffries T.W."/>
        </authorList>
    </citation>
    <scope>NUCLEOTIDE SEQUENCE [LARGE SCALE GENOMIC DNA]</scope>
    <source>
        <strain evidence="3">NRRL Y-1933</strain>
    </source>
</reference>
<dbReference type="Proteomes" id="UP000095085">
    <property type="component" value="Unassembled WGS sequence"/>
</dbReference>
<dbReference type="EMBL" id="KV454540">
    <property type="protein sequence ID" value="ODV67482.1"/>
    <property type="molecule type" value="Genomic_DNA"/>
</dbReference>
<evidence type="ECO:0000313" key="2">
    <source>
        <dbReference type="EMBL" id="ODV67482.1"/>
    </source>
</evidence>
<evidence type="ECO:0000256" key="1">
    <source>
        <dbReference type="SAM" id="Phobius"/>
    </source>
</evidence>
<keyword evidence="1" id="KW-0472">Membrane</keyword>
<organism evidence="2 3">
    <name type="scientific">Hyphopichia burtonii NRRL Y-1933</name>
    <dbReference type="NCBI Taxonomy" id="984485"/>
    <lineage>
        <taxon>Eukaryota</taxon>
        <taxon>Fungi</taxon>
        <taxon>Dikarya</taxon>
        <taxon>Ascomycota</taxon>
        <taxon>Saccharomycotina</taxon>
        <taxon>Pichiomycetes</taxon>
        <taxon>Debaryomycetaceae</taxon>
        <taxon>Hyphopichia</taxon>
    </lineage>
</organism>
<feature type="transmembrane region" description="Helical" evidence="1">
    <location>
        <begin position="313"/>
        <end position="334"/>
    </location>
</feature>
<feature type="transmembrane region" description="Helical" evidence="1">
    <location>
        <begin position="183"/>
        <end position="204"/>
    </location>
</feature>
<name>A0A1E4RJM4_9ASCO</name>
<dbReference type="STRING" id="984485.A0A1E4RJM4"/>
<proteinExistence type="predicted"/>
<sequence length="486" mass="55274">MVRSSHWNIWVDQLKLKDEKLVDTLKIPALILRYAHATNFSNMVSFEQFGKEYSAKKDLIPVKENKFDLKLADSSGKVDESKIFNGYLTKKDGVQFKVKESGVYCVYIEPPTDVGISDLTIPIRITNSHGYLEYLKYVPYSQNKYGILIGLALTGFLFHYIVKNKLGENFQNLNEISLISKGVILFALIPFVITLIINTIVSFLSNNFSPSDSPSRLLSFFALGSNYISSVYGNFSNYLLLIFSMGFGVIYYHKGSSRNYRKFPARLNKISLYLLIISTVLTTAIFFVILLSGNGDLDNAFMAPASNSLVSNVLMPLASAYYLVWFGFTFVYYFKTKKILSKFPPVDPNDGSAPEKNSKTISSFRRSILFIFLLPLVSMLVFIGLYAYRLYNFTYASNDLGMLNPDSSLLQYSVFSVKTMEMVLFDKLYLIGGQWLGYLNVYFTIIAVYFFWIKDNNGLVIDSPPAYDEVSRFDISDDEEAEPERL</sequence>